<evidence type="ECO:0000313" key="2">
    <source>
        <dbReference type="Proteomes" id="UP000766486"/>
    </source>
</evidence>
<sequence>YILAAETGDQTTELSPDQWQALFTGSTTQGSDNKPKQACFHAEQAPQTRPSISFDVDSILGFVDSPAVATHGIRFYSALQHGQNISTDVHLTLGRADVDPERPRLIPSRLRDVPHFVFARLEGADFLTFHLCSPHLPCSRDFSRLTDEQLSRWFDKIFYPAVRQVYDVDRLQHLPASYRHALATSRAPRIENRLVVTPTYQAQLQMSYFLPPQGLQQLWDHILAATCQPGLQDFRNPELFFQAKNTKLLFKSPDAPHDLLAVMNSFDCELRRILNFSHICSDRLYIDMGKEICPMPNGVESHTPGGAVASATISVGQLYDGDIPKSGQNFYHESMLRDAGSMTTLTPAKSRLRRGGTLHGQMYGLTKAIVDAARTYPFQNPDLRHLALDPQLRNGMQSISSKPALCNITDRVYLASKCRCHYGLADSKQRSFGVREEYRISWELFQSVLTVLRSLTPEARSTQLPGRPSCLWAVRTPIFVNYVWHNINKFTTGFELIRAQRSGGLTTWEQTKMMDMFFRCLRVAVGGHDYSREGALWWSRRELPQPAGLPRVYYGLGFSQTLEKYGHCWIEPRIDWTVLKFLPDITGSVLFGNGTLHQRFMKYSGHARHFFGLSLEWLRQYPGENVITDKIMSWLYHICLQQMRADVLHSIQGDVRPQVCKTILDDHVQFCRNGLSATLFNGMTAVWGNRVRVKSPQEVAQALFGFNDGWPRDHWENKPFRKLHQWICTALQHIPTENRLLQAFNYRLQRYLFAYYWVLPYPTPGGLAPRTKDGKRRWFSTDVQHETGVATEETSQES</sequence>
<reference evidence="1 2" key="1">
    <citation type="submission" date="2019-06" db="EMBL/GenBank/DDBJ databases">
        <authorList>
            <person name="Broberg M."/>
        </authorList>
    </citation>
    <scope>NUCLEOTIDE SEQUENCE [LARGE SCALE GENOMIC DNA]</scope>
</reference>
<organism evidence="1 2">
    <name type="scientific">Bionectria ochroleuca</name>
    <name type="common">Gliocladium roseum</name>
    <dbReference type="NCBI Taxonomy" id="29856"/>
    <lineage>
        <taxon>Eukaryota</taxon>
        <taxon>Fungi</taxon>
        <taxon>Dikarya</taxon>
        <taxon>Ascomycota</taxon>
        <taxon>Pezizomycotina</taxon>
        <taxon>Sordariomycetes</taxon>
        <taxon>Hypocreomycetidae</taxon>
        <taxon>Hypocreales</taxon>
        <taxon>Bionectriaceae</taxon>
        <taxon>Clonostachys</taxon>
    </lineage>
</organism>
<name>A0ABY6V492_BIOOC</name>
<protein>
    <recommendedName>
        <fullName evidence="3">RNA-dependent RNA polymerase</fullName>
    </recommendedName>
</protein>
<feature type="non-terminal residue" evidence="1">
    <location>
        <position position="1"/>
    </location>
</feature>
<dbReference type="Proteomes" id="UP000766486">
    <property type="component" value="Unassembled WGS sequence"/>
</dbReference>
<proteinExistence type="predicted"/>
<gene>
    <name evidence="1" type="ORF">CLO192961_LOCUS466257</name>
</gene>
<feature type="non-terminal residue" evidence="1">
    <location>
        <position position="798"/>
    </location>
</feature>
<evidence type="ECO:0000313" key="1">
    <source>
        <dbReference type="EMBL" id="VUC37187.1"/>
    </source>
</evidence>
<keyword evidence="2" id="KW-1185">Reference proteome</keyword>
<dbReference type="EMBL" id="CABFNS010000937">
    <property type="protein sequence ID" value="VUC37187.1"/>
    <property type="molecule type" value="Genomic_DNA"/>
</dbReference>
<accession>A0ABY6V492</accession>
<evidence type="ECO:0008006" key="3">
    <source>
        <dbReference type="Google" id="ProtNLM"/>
    </source>
</evidence>
<comment type="caution">
    <text evidence="1">The sequence shown here is derived from an EMBL/GenBank/DDBJ whole genome shotgun (WGS) entry which is preliminary data.</text>
</comment>